<proteinExistence type="predicted"/>
<gene>
    <name evidence="1" type="ORF">APX70_07855</name>
</gene>
<evidence type="ECO:0000313" key="1">
    <source>
        <dbReference type="EMBL" id="RML46421.1"/>
    </source>
</evidence>
<reference evidence="1 2" key="1">
    <citation type="submission" date="2018-08" db="EMBL/GenBank/DDBJ databases">
        <title>Recombination of ecologically and evolutionarily significant loci maintains genetic cohesion in the Pseudomonas syringae species complex.</title>
        <authorList>
            <person name="Dillon M."/>
            <person name="Thakur S."/>
            <person name="Almeida R.N.D."/>
            <person name="Weir B.S."/>
            <person name="Guttman D.S."/>
        </authorList>
    </citation>
    <scope>NUCLEOTIDE SEQUENCE [LARGE SCALE GENOMIC DNA]</scope>
    <source>
        <strain evidence="1 2">88_10</strain>
    </source>
</reference>
<accession>A0A3M2W4F2</accession>
<dbReference type="Proteomes" id="UP000282378">
    <property type="component" value="Unassembled WGS sequence"/>
</dbReference>
<feature type="non-terminal residue" evidence="1">
    <location>
        <position position="1"/>
    </location>
</feature>
<dbReference type="SUPFAM" id="SSF53850">
    <property type="entry name" value="Periplasmic binding protein-like II"/>
    <property type="match status" value="1"/>
</dbReference>
<evidence type="ECO:0000313" key="2">
    <source>
        <dbReference type="Proteomes" id="UP000282378"/>
    </source>
</evidence>
<organism evidence="1 2">
    <name type="scientific">Pseudomonas syringae pv. maculicola</name>
    <dbReference type="NCBI Taxonomy" id="59511"/>
    <lineage>
        <taxon>Bacteria</taxon>
        <taxon>Pseudomonadati</taxon>
        <taxon>Pseudomonadota</taxon>
        <taxon>Gammaproteobacteria</taxon>
        <taxon>Pseudomonadales</taxon>
        <taxon>Pseudomonadaceae</taxon>
        <taxon>Pseudomonas</taxon>
    </lineage>
</organism>
<protein>
    <submittedName>
        <fullName evidence="1">ABC transporter substrate-binding protein</fullName>
    </submittedName>
</protein>
<dbReference type="EMBL" id="RBNL01003680">
    <property type="protein sequence ID" value="RML46421.1"/>
    <property type="molecule type" value="Genomic_DNA"/>
</dbReference>
<name>A0A3M2W4F2_PSEYM</name>
<comment type="caution">
    <text evidence="1">The sequence shown here is derived from an EMBL/GenBank/DDBJ whole genome shotgun (WGS) entry which is preliminary data.</text>
</comment>
<dbReference type="AlphaFoldDB" id="A0A3M2W4F2"/>
<dbReference type="Gene3D" id="3.40.190.10">
    <property type="entry name" value="Periplasmic binding protein-like II"/>
    <property type="match status" value="1"/>
</dbReference>
<sequence>VVVEDPLRVLFKFKHKGSREMPLILGQLPVLPKHFWADRDFSKGNLDFPLGSGPYKVVDVKAGRSVRYERV</sequence>
<feature type="non-terminal residue" evidence="1">
    <location>
        <position position="71"/>
    </location>
</feature>